<feature type="domain" description="SCP" evidence="1">
    <location>
        <begin position="256"/>
        <end position="369"/>
    </location>
</feature>
<dbReference type="Pfam" id="PF00188">
    <property type="entry name" value="CAP"/>
    <property type="match status" value="1"/>
</dbReference>
<accession>A0A380CJS8</accession>
<keyword evidence="4" id="KW-1185">Reference proteome</keyword>
<evidence type="ECO:0000259" key="1">
    <source>
        <dbReference type="Pfam" id="PF00188"/>
    </source>
</evidence>
<evidence type="ECO:0000313" key="3">
    <source>
        <dbReference type="EMBL" id="SUJ20838.1"/>
    </source>
</evidence>
<feature type="domain" description="CAP-associated" evidence="2">
    <location>
        <begin position="102"/>
        <end position="237"/>
    </location>
</feature>
<dbReference type="PANTHER" id="PTHR31157">
    <property type="entry name" value="SCP DOMAIN-CONTAINING PROTEIN"/>
    <property type="match status" value="1"/>
</dbReference>
<dbReference type="RefSeq" id="WP_243835638.1">
    <property type="nucleotide sequence ID" value="NZ_CP038012.1"/>
</dbReference>
<dbReference type="InterPro" id="IPR035940">
    <property type="entry name" value="CAP_sf"/>
</dbReference>
<dbReference type="CDD" id="cd05379">
    <property type="entry name" value="CAP_bacterial"/>
    <property type="match status" value="1"/>
</dbReference>
<dbReference type="AlphaFoldDB" id="A0A380CJS8"/>
<dbReference type="Proteomes" id="UP000254519">
    <property type="component" value="Unassembled WGS sequence"/>
</dbReference>
<dbReference type="EMBL" id="UGYZ01000002">
    <property type="protein sequence ID" value="SUJ20838.1"/>
    <property type="molecule type" value="Genomic_DNA"/>
</dbReference>
<protein>
    <submittedName>
        <fullName evidence="3">Uncharacterized protein, YkwD family</fullName>
    </submittedName>
</protein>
<dbReference type="Pfam" id="PF14504">
    <property type="entry name" value="CAP_assoc_N"/>
    <property type="match status" value="1"/>
</dbReference>
<reference evidence="3 4" key="1">
    <citation type="submission" date="2018-06" db="EMBL/GenBank/DDBJ databases">
        <authorList>
            <consortium name="Pathogen Informatics"/>
            <person name="Doyle S."/>
        </authorList>
    </citation>
    <scope>NUCLEOTIDE SEQUENCE [LARGE SCALE GENOMIC DNA]</scope>
    <source>
        <strain evidence="4">ATCC 11859 / DSM 33 / NCIB 8841 / NCTC 4822</strain>
    </source>
</reference>
<dbReference type="Gene3D" id="3.40.33.10">
    <property type="entry name" value="CAP"/>
    <property type="match status" value="1"/>
</dbReference>
<proteinExistence type="predicted"/>
<dbReference type="SUPFAM" id="SSF55797">
    <property type="entry name" value="PR-1-like"/>
    <property type="match status" value="1"/>
</dbReference>
<gene>
    <name evidence="3" type="ORF">NCTC4822_03067</name>
</gene>
<evidence type="ECO:0000259" key="2">
    <source>
        <dbReference type="Pfam" id="PF14504"/>
    </source>
</evidence>
<name>A0A380CJS8_SPOPA</name>
<dbReference type="PANTHER" id="PTHR31157:SF1">
    <property type="entry name" value="SCP DOMAIN-CONTAINING PROTEIN"/>
    <property type="match status" value="1"/>
</dbReference>
<dbReference type="InterPro" id="IPR029410">
    <property type="entry name" value="CAP_assoc"/>
</dbReference>
<organism evidence="3 4">
    <name type="scientific">Sporosarcina pasteurii</name>
    <name type="common">Bacillus pasteurii</name>
    <dbReference type="NCBI Taxonomy" id="1474"/>
    <lineage>
        <taxon>Bacteria</taxon>
        <taxon>Bacillati</taxon>
        <taxon>Bacillota</taxon>
        <taxon>Bacilli</taxon>
        <taxon>Bacillales</taxon>
        <taxon>Caryophanaceae</taxon>
        <taxon>Sporosarcina</taxon>
    </lineage>
</organism>
<evidence type="ECO:0000313" key="4">
    <source>
        <dbReference type="Proteomes" id="UP000254519"/>
    </source>
</evidence>
<dbReference type="InterPro" id="IPR014044">
    <property type="entry name" value="CAP_dom"/>
</dbReference>
<sequence>MKRFFLLILLLFTIYLAKPIWEKPVSQYMDLSFLEPVDNKLKAFLTSEPFETAVHFISDQADKAILFFLAETNVQDHEVNNVEKPTLKEPKTSQISIHNLEIGNAEETVTATLGEPLQVSHNEYGTNWSTYHQDYHNFVMISYDNERKINAIYTNDDLISSDAGVQYGTSKAVVRERYGEPLTEIRKGLNIYILQDSEGFDLFKVGDLYAYFFYDLHQDDKVTAIQLVSSSLEHTKNGIYAPGNETLRKGFEIQLFDLTNAARVRHGLPALKWEENAAQTALLHSIDMAEHNYFSHENLEGLSPFDRMRSDGITFRAAGENLAYGQSSSIFAHEGLMNSKGHRENILQDIYSHLGIGVAFNEQEQPYYTENFLLK</sequence>